<sequence>MVIVTSTETASPNLCAPIPAFITDVASSSVVIVSTTPLHITPMSVGLPTDLSVIGDNPTALTQVLELLKSHGHGLQNLSTVSSSSQQQVVYTGSLAKPVMSTNIEYSSMVSSDFHTHGGSEDEFVMLKTLKGKNKKRVRDSARIRELSESGKKTRMTKSDAGFISTVKALNDIFYDNFDINKYTMVKTRRMIIEQCFTEENDSIFDVESSFNGVVYVRKEVVDFNVEELSAFLGLKEEIDLDMVTRELIEGYKTIWPDLSENGVIKKIETDIKKASEAEARFTPLLSHSSLNNLCLCPPLLLIIRIMLTGFSFRRSNNRLFLFRAICYNFVLSYCLQGVSSIALSLLV</sequence>
<accession>A0ACC0BWN2</accession>
<dbReference type="Proteomes" id="UP001060085">
    <property type="component" value="Linkage Group LG02"/>
</dbReference>
<reference evidence="2" key="1">
    <citation type="journal article" date="2023" name="Nat. Plants">
        <title>Single-cell RNA sequencing provides a high-resolution roadmap for understanding the multicellular compartmentation of specialized metabolism.</title>
        <authorList>
            <person name="Sun S."/>
            <person name="Shen X."/>
            <person name="Li Y."/>
            <person name="Li Y."/>
            <person name="Wang S."/>
            <person name="Li R."/>
            <person name="Zhang H."/>
            <person name="Shen G."/>
            <person name="Guo B."/>
            <person name="Wei J."/>
            <person name="Xu J."/>
            <person name="St-Pierre B."/>
            <person name="Chen S."/>
            <person name="Sun C."/>
        </authorList>
    </citation>
    <scope>NUCLEOTIDE SEQUENCE [LARGE SCALE GENOMIC DNA]</scope>
</reference>
<comment type="caution">
    <text evidence="1">The sequence shown here is derived from an EMBL/GenBank/DDBJ whole genome shotgun (WGS) entry which is preliminary data.</text>
</comment>
<organism evidence="1 2">
    <name type="scientific">Catharanthus roseus</name>
    <name type="common">Madagascar periwinkle</name>
    <name type="synonym">Vinca rosea</name>
    <dbReference type="NCBI Taxonomy" id="4058"/>
    <lineage>
        <taxon>Eukaryota</taxon>
        <taxon>Viridiplantae</taxon>
        <taxon>Streptophyta</taxon>
        <taxon>Embryophyta</taxon>
        <taxon>Tracheophyta</taxon>
        <taxon>Spermatophyta</taxon>
        <taxon>Magnoliopsida</taxon>
        <taxon>eudicotyledons</taxon>
        <taxon>Gunneridae</taxon>
        <taxon>Pentapetalae</taxon>
        <taxon>asterids</taxon>
        <taxon>lamiids</taxon>
        <taxon>Gentianales</taxon>
        <taxon>Apocynaceae</taxon>
        <taxon>Rauvolfioideae</taxon>
        <taxon>Vinceae</taxon>
        <taxon>Catharanthinae</taxon>
        <taxon>Catharanthus</taxon>
    </lineage>
</organism>
<proteinExistence type="predicted"/>
<keyword evidence="2" id="KW-1185">Reference proteome</keyword>
<evidence type="ECO:0000313" key="1">
    <source>
        <dbReference type="EMBL" id="KAI5677086.1"/>
    </source>
</evidence>
<name>A0ACC0BWN2_CATRO</name>
<dbReference type="EMBL" id="CM044702">
    <property type="protein sequence ID" value="KAI5677086.1"/>
    <property type="molecule type" value="Genomic_DNA"/>
</dbReference>
<evidence type="ECO:0000313" key="2">
    <source>
        <dbReference type="Proteomes" id="UP001060085"/>
    </source>
</evidence>
<protein>
    <submittedName>
        <fullName evidence="1">Uncharacterized protein</fullName>
    </submittedName>
</protein>
<gene>
    <name evidence="1" type="ORF">M9H77_08036</name>
</gene>